<sequence>MQQFKVLQRPCTSEQTRGAANAAGLATAAPEAAGDNFRFVLSTLGLHLAISFRASRIELAWNRPHLNHTSMIRPAHVMWRR</sequence>
<evidence type="ECO:0000313" key="1">
    <source>
        <dbReference type="EMBL" id="AUW43215.1"/>
    </source>
</evidence>
<dbReference type="Proteomes" id="UP000238523">
    <property type="component" value="Chromosome"/>
</dbReference>
<gene>
    <name evidence="1" type="ORF">CUJ84_Chr002867</name>
</gene>
<dbReference type="EMBL" id="CP025012">
    <property type="protein sequence ID" value="AUW43215.1"/>
    <property type="molecule type" value="Genomic_DNA"/>
</dbReference>
<proteinExistence type="predicted"/>
<protein>
    <submittedName>
        <fullName evidence="1">Uncharacterized protein</fullName>
    </submittedName>
</protein>
<organism evidence="1 2">
    <name type="scientific">Rhizobium leguminosarum</name>
    <dbReference type="NCBI Taxonomy" id="384"/>
    <lineage>
        <taxon>Bacteria</taxon>
        <taxon>Pseudomonadati</taxon>
        <taxon>Pseudomonadota</taxon>
        <taxon>Alphaproteobacteria</taxon>
        <taxon>Hyphomicrobiales</taxon>
        <taxon>Rhizobiaceae</taxon>
        <taxon>Rhizobium/Agrobacterium group</taxon>
        <taxon>Rhizobium</taxon>
    </lineage>
</organism>
<reference evidence="1 2" key="1">
    <citation type="submission" date="2017-11" db="EMBL/GenBank/DDBJ databases">
        <title>Complete genome of Rhizobium leguminosarum Norway, an ineffective micro-symbiont.</title>
        <authorList>
            <person name="Hoffrichter A."/>
            <person name="Liang J."/>
            <person name="Brachmann A."/>
            <person name="Marin M."/>
        </authorList>
    </citation>
    <scope>NUCLEOTIDE SEQUENCE [LARGE SCALE GENOMIC DNA]</scope>
    <source>
        <strain evidence="1 2">Norway</strain>
    </source>
</reference>
<dbReference type="AlphaFoldDB" id="A0A2K9Z4P2"/>
<evidence type="ECO:0000313" key="2">
    <source>
        <dbReference type="Proteomes" id="UP000238523"/>
    </source>
</evidence>
<accession>A0A2K9Z4P2</accession>
<name>A0A2K9Z4P2_RHILE</name>